<dbReference type="SUPFAM" id="SSF54637">
    <property type="entry name" value="Thioesterase/thiol ester dehydrase-isomerase"/>
    <property type="match status" value="1"/>
</dbReference>
<dbReference type="OrthoDB" id="9798208at2"/>
<keyword evidence="2" id="KW-0378">Hydrolase</keyword>
<dbReference type="GO" id="GO:0005829">
    <property type="term" value="C:cytosol"/>
    <property type="evidence" value="ECO:0007669"/>
    <property type="project" value="TreeGrafter"/>
</dbReference>
<name>A0A1L7CSN3_9CORY</name>
<accession>A0A1L7CSN3</accession>
<dbReference type="PANTHER" id="PTHR43240">
    <property type="entry name" value="1,4-DIHYDROXY-2-NAPHTHOYL-COA THIOESTERASE 1"/>
    <property type="match status" value="1"/>
</dbReference>
<dbReference type="NCBIfam" id="TIGR00369">
    <property type="entry name" value="unchar_dom_1"/>
    <property type="match status" value="1"/>
</dbReference>
<evidence type="ECO:0000256" key="1">
    <source>
        <dbReference type="ARBA" id="ARBA00008324"/>
    </source>
</evidence>
<dbReference type="STRING" id="1437875.CFRA_06030"/>
<dbReference type="RefSeq" id="WP_075663861.1">
    <property type="nucleotide sequence ID" value="NZ_CP009247.1"/>
</dbReference>
<reference evidence="4 5" key="1">
    <citation type="submission" date="2014-08" db="EMBL/GenBank/DDBJ databases">
        <title>Complete genome sequence of Corynebacterium frankenforstense ST18(T) (=DSM 45800(T)), isolated from raw cow milk.</title>
        <authorList>
            <person name="Ruckert C."/>
            <person name="Albersmeier A."/>
            <person name="Winkler A."/>
            <person name="Lipski A."/>
            <person name="Kalinowski J."/>
        </authorList>
    </citation>
    <scope>NUCLEOTIDE SEQUENCE [LARGE SCALE GENOMIC DNA]</scope>
    <source>
        <strain evidence="4 5">ST18</strain>
    </source>
</reference>
<dbReference type="Proteomes" id="UP000185434">
    <property type="component" value="Chromosome"/>
</dbReference>
<dbReference type="InterPro" id="IPR006683">
    <property type="entry name" value="Thioestr_dom"/>
</dbReference>
<dbReference type="AlphaFoldDB" id="A0A1L7CSN3"/>
<keyword evidence="5" id="KW-1185">Reference proteome</keyword>
<evidence type="ECO:0000256" key="2">
    <source>
        <dbReference type="ARBA" id="ARBA00022801"/>
    </source>
</evidence>
<evidence type="ECO:0000313" key="4">
    <source>
        <dbReference type="EMBL" id="APT88875.1"/>
    </source>
</evidence>
<evidence type="ECO:0000259" key="3">
    <source>
        <dbReference type="Pfam" id="PF03061"/>
    </source>
</evidence>
<evidence type="ECO:0000313" key="5">
    <source>
        <dbReference type="Proteomes" id="UP000185434"/>
    </source>
</evidence>
<feature type="domain" description="Thioesterase" evidence="3">
    <location>
        <begin position="61"/>
        <end position="130"/>
    </location>
</feature>
<dbReference type="PANTHER" id="PTHR43240:SF5">
    <property type="entry name" value="1,4-DIHYDROXY-2-NAPHTHOYL-COA THIOESTERASE 1"/>
    <property type="match status" value="1"/>
</dbReference>
<dbReference type="InterPro" id="IPR029069">
    <property type="entry name" value="HotDog_dom_sf"/>
</dbReference>
<protein>
    <recommendedName>
        <fullName evidence="3">Thioesterase domain-containing protein</fullName>
    </recommendedName>
</protein>
<dbReference type="EMBL" id="CP009247">
    <property type="protein sequence ID" value="APT88875.1"/>
    <property type="molecule type" value="Genomic_DNA"/>
</dbReference>
<dbReference type="InterPro" id="IPR003736">
    <property type="entry name" value="PAAI_dom"/>
</dbReference>
<dbReference type="KEGG" id="cfk:CFRA_06030"/>
<comment type="similarity">
    <text evidence="1">Belongs to the thioesterase PaaI family.</text>
</comment>
<dbReference type="Pfam" id="PF03061">
    <property type="entry name" value="4HBT"/>
    <property type="match status" value="1"/>
</dbReference>
<dbReference type="CDD" id="cd03443">
    <property type="entry name" value="PaaI_thioesterase"/>
    <property type="match status" value="1"/>
</dbReference>
<gene>
    <name evidence="4" type="ORF">CFRA_06030</name>
</gene>
<proteinExistence type="inferred from homology"/>
<dbReference type="Gene3D" id="3.10.129.10">
    <property type="entry name" value="Hotdog Thioesterase"/>
    <property type="match status" value="1"/>
</dbReference>
<sequence length="144" mass="15581">MRIIELFQKAHDTALTESEIAEVNDYLHGLERTLGIRYEAIGPDRVVAALEVTDAHRQPVGLVHGGVYASLVESAGSTAAFVFTGKLVVGVHNSTDFISAVKNGVIRAEVTPVQQGSRTQLWDVACTEGDRLVARGTLRTMVQH</sequence>
<organism evidence="4 5">
    <name type="scientific">Corynebacterium frankenforstense DSM 45800</name>
    <dbReference type="NCBI Taxonomy" id="1437875"/>
    <lineage>
        <taxon>Bacteria</taxon>
        <taxon>Bacillati</taxon>
        <taxon>Actinomycetota</taxon>
        <taxon>Actinomycetes</taxon>
        <taxon>Mycobacteriales</taxon>
        <taxon>Corynebacteriaceae</taxon>
        <taxon>Corynebacterium</taxon>
    </lineage>
</organism>
<dbReference type="GO" id="GO:0061522">
    <property type="term" value="F:1,4-dihydroxy-2-naphthoyl-CoA thioesterase activity"/>
    <property type="evidence" value="ECO:0007669"/>
    <property type="project" value="TreeGrafter"/>
</dbReference>